<evidence type="ECO:0000313" key="18">
    <source>
        <dbReference type="Proteomes" id="UP000245383"/>
    </source>
</evidence>
<dbReference type="GO" id="GO:0042802">
    <property type="term" value="F:identical protein binding"/>
    <property type="evidence" value="ECO:0007669"/>
    <property type="project" value="TreeGrafter"/>
</dbReference>
<dbReference type="GO" id="GO:0048029">
    <property type="term" value="F:monosaccharide binding"/>
    <property type="evidence" value="ECO:0007669"/>
    <property type="project" value="TreeGrafter"/>
</dbReference>
<keyword evidence="6" id="KW-0021">Allosteric enzyme</keyword>
<evidence type="ECO:0000259" key="16">
    <source>
        <dbReference type="Pfam" id="PF00365"/>
    </source>
</evidence>
<keyword evidence="12" id="KW-0460">Magnesium</keyword>
<keyword evidence="13 15" id="KW-0324">Glycolysis</keyword>
<comment type="caution">
    <text evidence="17">The sequence shown here is derived from an EMBL/GenBank/DDBJ whole genome shotgun (WGS) entry which is preliminary data.</text>
</comment>
<feature type="domain" description="Phosphofructokinase" evidence="16">
    <location>
        <begin position="202"/>
        <end position="510"/>
    </location>
</feature>
<dbReference type="InterPro" id="IPR009161">
    <property type="entry name" value="6-Pfructokinase_euk"/>
</dbReference>
<protein>
    <recommendedName>
        <fullName evidence="4 15">6-phosphofructokinase</fullName>
        <ecNumber evidence="4 15">2.7.1.11</ecNumber>
    </recommendedName>
    <alternativeName>
        <fullName evidence="15">Phosphohexokinase</fullName>
    </alternativeName>
</protein>
<evidence type="ECO:0000256" key="5">
    <source>
        <dbReference type="ARBA" id="ARBA00022490"/>
    </source>
</evidence>
<dbReference type="Gene3D" id="3.40.50.460">
    <property type="entry name" value="Phosphofructokinase domain"/>
    <property type="match status" value="2"/>
</dbReference>
<dbReference type="OrthoDB" id="537915at2759"/>
<evidence type="ECO:0000256" key="1">
    <source>
        <dbReference type="ARBA" id="ARBA00001946"/>
    </source>
</evidence>
<dbReference type="GO" id="GO:0006002">
    <property type="term" value="P:fructose 6-phosphate metabolic process"/>
    <property type="evidence" value="ECO:0007669"/>
    <property type="project" value="InterPro"/>
</dbReference>
<gene>
    <name evidence="17" type="ORF">BB561_006974</name>
</gene>
<evidence type="ECO:0000256" key="12">
    <source>
        <dbReference type="ARBA" id="ARBA00022842"/>
    </source>
</evidence>
<dbReference type="InterPro" id="IPR000023">
    <property type="entry name" value="Phosphofructokinase_dom"/>
</dbReference>
<dbReference type="InterPro" id="IPR035966">
    <property type="entry name" value="PKF_sf"/>
</dbReference>
<reference evidence="17 18" key="1">
    <citation type="journal article" date="2018" name="MBio">
        <title>Comparative Genomics Reveals the Core Gene Toolbox for the Fungus-Insect Symbiosis.</title>
        <authorList>
            <person name="Wang Y."/>
            <person name="Stata M."/>
            <person name="Wang W."/>
            <person name="Stajich J.E."/>
            <person name="White M.M."/>
            <person name="Moncalvo J.M."/>
        </authorList>
    </citation>
    <scope>NUCLEOTIDE SEQUENCE [LARGE SCALE GENOMIC DNA]</scope>
    <source>
        <strain evidence="17 18">SWE-8-4</strain>
    </source>
</reference>
<keyword evidence="7 15" id="KW-0808">Transferase</keyword>
<dbReference type="FunFam" id="3.40.50.460:FF:000008">
    <property type="entry name" value="ATP-dependent 6-phosphofructokinase"/>
    <property type="match status" value="1"/>
</dbReference>
<evidence type="ECO:0000256" key="9">
    <source>
        <dbReference type="ARBA" id="ARBA00022741"/>
    </source>
</evidence>
<name>A0A2T9XYT1_9FUNG</name>
<dbReference type="STRING" id="133385.A0A2T9XYT1"/>
<comment type="similarity">
    <text evidence="15">Belongs to the phosphofructokinase type A (PFKA) family. ATP-dependent PFK group I subfamily. Eukaryotic two domain clade "E" sub-subfamily.</text>
</comment>
<dbReference type="GO" id="GO:0070095">
    <property type="term" value="F:fructose-6-phosphate binding"/>
    <property type="evidence" value="ECO:0007669"/>
    <property type="project" value="TreeGrafter"/>
</dbReference>
<keyword evidence="18" id="KW-1185">Reference proteome</keyword>
<comment type="subcellular location">
    <subcellularLocation>
        <location evidence="2">Cytoplasm</location>
    </subcellularLocation>
</comment>
<dbReference type="GO" id="GO:0030388">
    <property type="term" value="P:fructose 1,6-bisphosphate metabolic process"/>
    <property type="evidence" value="ECO:0007669"/>
    <property type="project" value="TreeGrafter"/>
</dbReference>
<evidence type="ECO:0000313" key="17">
    <source>
        <dbReference type="EMBL" id="PVU85225.1"/>
    </source>
</evidence>
<dbReference type="InterPro" id="IPR015912">
    <property type="entry name" value="Phosphofructokinase_CS"/>
</dbReference>
<dbReference type="GO" id="GO:0005524">
    <property type="term" value="F:ATP binding"/>
    <property type="evidence" value="ECO:0007669"/>
    <property type="project" value="UniProtKB-KW"/>
</dbReference>
<keyword evidence="9 15" id="KW-0547">Nucleotide-binding</keyword>
<organism evidence="17 18">
    <name type="scientific">Smittium simulii</name>
    <dbReference type="NCBI Taxonomy" id="133385"/>
    <lineage>
        <taxon>Eukaryota</taxon>
        <taxon>Fungi</taxon>
        <taxon>Fungi incertae sedis</taxon>
        <taxon>Zoopagomycota</taxon>
        <taxon>Kickxellomycotina</taxon>
        <taxon>Harpellomycetes</taxon>
        <taxon>Harpellales</taxon>
        <taxon>Legeriomycetaceae</taxon>
        <taxon>Smittium</taxon>
    </lineage>
</organism>
<evidence type="ECO:0000256" key="6">
    <source>
        <dbReference type="ARBA" id="ARBA00022533"/>
    </source>
</evidence>
<dbReference type="EC" id="2.7.1.11" evidence="4 15"/>
<evidence type="ECO:0000256" key="15">
    <source>
        <dbReference type="PIRNR" id="PIRNR000533"/>
    </source>
</evidence>
<keyword evidence="11 15" id="KW-0067">ATP-binding</keyword>
<dbReference type="PANTHER" id="PTHR13697">
    <property type="entry name" value="PHOSPHOFRUCTOKINASE"/>
    <property type="match status" value="1"/>
</dbReference>
<evidence type="ECO:0000256" key="11">
    <source>
        <dbReference type="ARBA" id="ARBA00022840"/>
    </source>
</evidence>
<dbReference type="GO" id="GO:0016208">
    <property type="term" value="F:AMP binding"/>
    <property type="evidence" value="ECO:0007669"/>
    <property type="project" value="TreeGrafter"/>
</dbReference>
<keyword evidence="10 15" id="KW-0418">Kinase</keyword>
<proteinExistence type="inferred from homology"/>
<dbReference type="NCBIfam" id="TIGR02478">
    <property type="entry name" value="6PF1K_euk"/>
    <property type="match status" value="1"/>
</dbReference>
<evidence type="ECO:0000256" key="14">
    <source>
        <dbReference type="ARBA" id="ARBA00048070"/>
    </source>
</evidence>
<dbReference type="GO" id="GO:0003872">
    <property type="term" value="F:6-phosphofructokinase activity"/>
    <property type="evidence" value="ECO:0007669"/>
    <property type="project" value="UniProtKB-EC"/>
</dbReference>
<dbReference type="EMBL" id="MBFR01000909">
    <property type="protein sequence ID" value="PVU85225.1"/>
    <property type="molecule type" value="Genomic_DNA"/>
</dbReference>
<dbReference type="GO" id="GO:0046872">
    <property type="term" value="F:metal ion binding"/>
    <property type="evidence" value="ECO:0007669"/>
    <property type="project" value="UniProtKB-KW"/>
</dbReference>
<dbReference type="PROSITE" id="PS00433">
    <property type="entry name" value="PHOSPHOFRUCTOKINASE"/>
    <property type="match status" value="2"/>
</dbReference>
<evidence type="ECO:0000256" key="7">
    <source>
        <dbReference type="ARBA" id="ARBA00022679"/>
    </source>
</evidence>
<dbReference type="GO" id="GO:0005945">
    <property type="term" value="C:6-phosphofructokinase complex"/>
    <property type="evidence" value="ECO:0007669"/>
    <property type="project" value="TreeGrafter"/>
</dbReference>
<evidence type="ECO:0000256" key="8">
    <source>
        <dbReference type="ARBA" id="ARBA00022723"/>
    </source>
</evidence>
<dbReference type="InterPro" id="IPR022953">
    <property type="entry name" value="ATP_PFK"/>
</dbReference>
<evidence type="ECO:0000256" key="2">
    <source>
        <dbReference type="ARBA" id="ARBA00004496"/>
    </source>
</evidence>
<dbReference type="Gene3D" id="3.40.50.450">
    <property type="match status" value="2"/>
</dbReference>
<evidence type="ECO:0000256" key="3">
    <source>
        <dbReference type="ARBA" id="ARBA00004679"/>
    </source>
</evidence>
<dbReference type="GO" id="GO:0005739">
    <property type="term" value="C:mitochondrion"/>
    <property type="evidence" value="ECO:0007669"/>
    <property type="project" value="TreeGrafter"/>
</dbReference>
<dbReference type="UniPathway" id="UPA00109">
    <property type="reaction ID" value="UER00182"/>
</dbReference>
<evidence type="ECO:0000256" key="13">
    <source>
        <dbReference type="ARBA" id="ARBA00023152"/>
    </source>
</evidence>
<comment type="cofactor">
    <cofactor evidence="1">
        <name>Mg(2+)</name>
        <dbReference type="ChEBI" id="CHEBI:18420"/>
    </cofactor>
</comment>
<accession>A0A2T9XYT1</accession>
<keyword evidence="5" id="KW-0963">Cytoplasm</keyword>
<keyword evidence="8" id="KW-0479">Metal-binding</keyword>
<dbReference type="PANTHER" id="PTHR13697:SF4">
    <property type="entry name" value="ATP-DEPENDENT 6-PHOSPHOFRUCTOKINASE"/>
    <property type="match status" value="1"/>
</dbReference>
<feature type="domain" description="Phosphofructokinase" evidence="16">
    <location>
        <begin position="592"/>
        <end position="880"/>
    </location>
</feature>
<dbReference type="FunFam" id="3.40.50.460:FF:000007">
    <property type="entry name" value="ATP-dependent 6-phosphofructokinase"/>
    <property type="match status" value="1"/>
</dbReference>
<dbReference type="Proteomes" id="UP000245383">
    <property type="component" value="Unassembled WGS sequence"/>
</dbReference>
<dbReference type="PRINTS" id="PR00476">
    <property type="entry name" value="PHFRCTKINASE"/>
</dbReference>
<evidence type="ECO:0000256" key="10">
    <source>
        <dbReference type="ARBA" id="ARBA00022777"/>
    </source>
</evidence>
<evidence type="ECO:0000256" key="4">
    <source>
        <dbReference type="ARBA" id="ARBA00012055"/>
    </source>
</evidence>
<dbReference type="SUPFAM" id="SSF53784">
    <property type="entry name" value="Phosphofructokinase"/>
    <property type="match status" value="2"/>
</dbReference>
<dbReference type="PIRSF" id="PIRSF000533">
    <property type="entry name" value="ATP_PFK_euk"/>
    <property type="match status" value="1"/>
</dbReference>
<dbReference type="GO" id="GO:0061621">
    <property type="term" value="P:canonical glycolysis"/>
    <property type="evidence" value="ECO:0007669"/>
    <property type="project" value="TreeGrafter"/>
</dbReference>
<comment type="catalytic activity">
    <reaction evidence="14 15">
        <text>beta-D-fructose 6-phosphate + ATP = beta-D-fructose 1,6-bisphosphate + ADP + H(+)</text>
        <dbReference type="Rhea" id="RHEA:16109"/>
        <dbReference type="ChEBI" id="CHEBI:15378"/>
        <dbReference type="ChEBI" id="CHEBI:30616"/>
        <dbReference type="ChEBI" id="CHEBI:32966"/>
        <dbReference type="ChEBI" id="CHEBI:57634"/>
        <dbReference type="ChEBI" id="CHEBI:456216"/>
        <dbReference type="EC" id="2.7.1.11"/>
    </reaction>
</comment>
<dbReference type="AlphaFoldDB" id="A0A2T9XYT1"/>
<comment type="pathway">
    <text evidence="3 15">Carbohydrate degradation; glycolysis; D-glyceraldehyde 3-phosphate and glycerone phosphate from D-glucose: step 3/4.</text>
</comment>
<sequence>MEQPAELSRRESDSFISPKFRFSSDDTTFLYFTIVAYKQTDYESALDFYSYLGFRIIKESAHKIAHIDLGSGLSVQKEMWLHLFSKATNHTITLRIAFSEGSPSSEPSCVNTTLSFKYKCLKELQLFLKRSDYKHEFHTSKNGESCIVLKDPIGTQLYIYDELLQFTTPSSDSLETKMNNIPASLSSANSSIGFDNITTRKRIGIMTSGGDAQGMNAAVRAIVRMALFRDCECFLIYDGYNGLISGGNKIVKAKREDVSGFLTLGGTVIGTARCAEFREKSGRQIAALNIIKSGIDSLVVIGGDGSLTGADNLRAEWHSHVEDLLDAGKISKEEAVAHDNLMIVGLVGSIDNDLATTDITIGAYSALARICEAIDALQITAFSHHRAFVVEVMGRNCGWLALSAAICTGADYVFIPEDPPKGKDWESRMCLALQNSRAAGKKTSLIIVAEGASDSELNPIKADYIESILTNRLKFDTRVTILGHVQRGGSPTFKDRLVATLQGAEAVEAILRADATTPSLIIGVLNNKITAQPLKSAIKLTKELTAEIAKKNFDKAVKLRSTTFTKVLASYKEVATYHIDGRDMVPENKKLNIAIIHVGAPAGGINLATRNVVRLCINRGHTPILVYNGFPGLMRGEIEIATWMQVDLWTVEGGSKLGMNRDQPTLNMGAVAYQLQKNSINAIMLIGGFEAYTALISLSEKRNDYPAFCIPMVLIPATISNNIPGTDNSLGSDTAANFIITACDDIKLSASSNRKRVFIIEVQGGKCGYLAVMGGITGGASCVYIPEEKVTLKKLAGDVEWLKGCYKKELGQSQGRIALYNESASKYYTLDSIKNIYEGESDKLFGARTCILGHLQQGGAPSPGDRINANNFSVAAFEWIQENCWANIYDENSSQDQVVYGSLKRHRYPKVYTRNPNTVSVVGIIGSKIKFSSIDQLISNTDFVNRSHTVEWWGHIKNLIDILSGKFEYDHNNKVDYESQAIYLTEEDLRNYNFDPEAVEKLSNENES</sequence>
<dbReference type="Pfam" id="PF00365">
    <property type="entry name" value="PFK"/>
    <property type="match status" value="2"/>
</dbReference>